<dbReference type="PANTHER" id="PTHR21562:SF122">
    <property type="entry name" value="PALMITOLEOYL-PROTEIN CARBOXYLESTERASE NOTUM"/>
    <property type="match status" value="1"/>
</dbReference>
<evidence type="ECO:0000313" key="1">
    <source>
        <dbReference type="EnsemblProtists" id="EOD32464"/>
    </source>
</evidence>
<dbReference type="ESTHER" id="emihu-r1fgs0">
    <property type="family name" value="Pectinacetylesterase-Notum"/>
</dbReference>
<dbReference type="HOGENOM" id="CLU_522202_0_0_1"/>
<dbReference type="GO" id="GO:0016787">
    <property type="term" value="F:hydrolase activity"/>
    <property type="evidence" value="ECO:0007669"/>
    <property type="project" value="InterPro"/>
</dbReference>
<dbReference type="EnsemblProtists" id="EOD32464">
    <property type="protein sequence ID" value="EOD32464"/>
    <property type="gene ID" value="EMIHUDRAFT_230790"/>
</dbReference>
<dbReference type="RefSeq" id="XP_005784893.1">
    <property type="nucleotide sequence ID" value="XM_005784836.1"/>
</dbReference>
<dbReference type="GeneID" id="17277736"/>
<dbReference type="AlphaFoldDB" id="A0A0D3K9M9"/>
<accession>A0A0D3K9M9</accession>
<dbReference type="PaxDb" id="2903-EOD32464"/>
<organism evidence="1 2">
    <name type="scientific">Emiliania huxleyi (strain CCMP1516)</name>
    <dbReference type="NCBI Taxonomy" id="280463"/>
    <lineage>
        <taxon>Eukaryota</taxon>
        <taxon>Haptista</taxon>
        <taxon>Haptophyta</taxon>
        <taxon>Prymnesiophyceae</taxon>
        <taxon>Isochrysidales</taxon>
        <taxon>Noelaerhabdaceae</taxon>
        <taxon>Emiliania</taxon>
    </lineage>
</organism>
<reference evidence="1" key="2">
    <citation type="submission" date="2024-10" db="UniProtKB">
        <authorList>
            <consortium name="EnsemblProtists"/>
        </authorList>
    </citation>
    <scope>IDENTIFICATION</scope>
</reference>
<dbReference type="PANTHER" id="PTHR21562">
    <property type="entry name" value="NOTUM-RELATED"/>
    <property type="match status" value="1"/>
</dbReference>
<name>A0A0D3K9M9_EMIH1</name>
<protein>
    <recommendedName>
        <fullName evidence="3">Pectin acetylesterase</fullName>
    </recommendedName>
</protein>
<evidence type="ECO:0000313" key="2">
    <source>
        <dbReference type="Proteomes" id="UP000013827"/>
    </source>
</evidence>
<dbReference type="Proteomes" id="UP000013827">
    <property type="component" value="Unassembled WGS sequence"/>
</dbReference>
<dbReference type="STRING" id="2903.R1FGS0"/>
<dbReference type="KEGG" id="ehx:EMIHUDRAFT_230790"/>
<dbReference type="InterPro" id="IPR004963">
    <property type="entry name" value="PAE/NOTUM"/>
</dbReference>
<reference evidence="2" key="1">
    <citation type="journal article" date="2013" name="Nature">
        <title>Pan genome of the phytoplankton Emiliania underpins its global distribution.</title>
        <authorList>
            <person name="Read B.A."/>
            <person name="Kegel J."/>
            <person name="Klute M.J."/>
            <person name="Kuo A."/>
            <person name="Lefebvre S.C."/>
            <person name="Maumus F."/>
            <person name="Mayer C."/>
            <person name="Miller J."/>
            <person name="Monier A."/>
            <person name="Salamov A."/>
            <person name="Young J."/>
            <person name="Aguilar M."/>
            <person name="Claverie J.M."/>
            <person name="Frickenhaus S."/>
            <person name="Gonzalez K."/>
            <person name="Herman E.K."/>
            <person name="Lin Y.C."/>
            <person name="Napier J."/>
            <person name="Ogata H."/>
            <person name="Sarno A.F."/>
            <person name="Shmutz J."/>
            <person name="Schroeder D."/>
            <person name="de Vargas C."/>
            <person name="Verret F."/>
            <person name="von Dassow P."/>
            <person name="Valentin K."/>
            <person name="Van de Peer Y."/>
            <person name="Wheeler G."/>
            <person name="Dacks J.B."/>
            <person name="Delwiche C.F."/>
            <person name="Dyhrman S.T."/>
            <person name="Glockner G."/>
            <person name="John U."/>
            <person name="Richards T."/>
            <person name="Worden A.Z."/>
            <person name="Zhang X."/>
            <person name="Grigoriev I.V."/>
            <person name="Allen A.E."/>
            <person name="Bidle K."/>
            <person name="Borodovsky M."/>
            <person name="Bowler C."/>
            <person name="Brownlee C."/>
            <person name="Cock J.M."/>
            <person name="Elias M."/>
            <person name="Gladyshev V.N."/>
            <person name="Groth M."/>
            <person name="Guda C."/>
            <person name="Hadaegh A."/>
            <person name="Iglesias-Rodriguez M.D."/>
            <person name="Jenkins J."/>
            <person name="Jones B.M."/>
            <person name="Lawson T."/>
            <person name="Leese F."/>
            <person name="Lindquist E."/>
            <person name="Lobanov A."/>
            <person name="Lomsadze A."/>
            <person name="Malik S.B."/>
            <person name="Marsh M.E."/>
            <person name="Mackinder L."/>
            <person name="Mock T."/>
            <person name="Mueller-Roeber B."/>
            <person name="Pagarete A."/>
            <person name="Parker M."/>
            <person name="Probert I."/>
            <person name="Quesneville H."/>
            <person name="Raines C."/>
            <person name="Rensing S.A."/>
            <person name="Riano-Pachon D.M."/>
            <person name="Richier S."/>
            <person name="Rokitta S."/>
            <person name="Shiraiwa Y."/>
            <person name="Soanes D.M."/>
            <person name="van der Giezen M."/>
            <person name="Wahlund T.M."/>
            <person name="Williams B."/>
            <person name="Wilson W."/>
            <person name="Wolfe G."/>
            <person name="Wurch L.L."/>
        </authorList>
    </citation>
    <scope>NUCLEOTIDE SEQUENCE</scope>
</reference>
<evidence type="ECO:0008006" key="3">
    <source>
        <dbReference type="Google" id="ProtNLM"/>
    </source>
</evidence>
<dbReference type="Pfam" id="PF03283">
    <property type="entry name" value="PAE"/>
    <property type="match status" value="1"/>
</dbReference>
<keyword evidence="2" id="KW-1185">Reference proteome</keyword>
<dbReference type="eggNOG" id="KOG4287">
    <property type="taxonomic scope" value="Eukaryota"/>
</dbReference>
<proteinExistence type="predicted"/>
<sequence>MATLDLYSLESHPHARCNDGTPAVYYFRPATAAVGQSQWTFMLGSGGMCYDQQSCSRRCGAGSFDVRDGRCGLLNGTRTRPRNGTWAGIFSSSDPELRHANLLFVPYCSSDAWWANASRWGMEFRGSAILQAALDEAVTRGLGRAGRNDTLLFGGFSAGSRGAMVHLDSVPAMLGDAAARVDVLGVLDSPLWLDQVPLGGAVSRAEVVQAAEQSWSLEGVFGEGCVHAYPAARWKCLLGQYRLEQLRSPYLVRAHQYDRYLIASNAFNGSWNAAARWHEPEELTEERRALYAESAALTRSVLARLTVGRPRDSAPRSVFSPACFEHANAGSGWRGFEGTYTQGDALLALKRGQSVSFIDECADALACGRGCRPALHWTAYPGTPFKVAERAAVSGEEAAAVPQARGGPLDTRGCVAACAASPGCAACHFEAGALNFSAVPEPTNGTVDEQPTMLVFRRVAAPAQATLLAERETQHPSRWAGPLLGVALAVVGVAAAAGRALRGWLVTRVGESGEGERRAPLL</sequence>